<comment type="caution">
    <text evidence="12">The sequence shown here is derived from an EMBL/GenBank/DDBJ whole genome shotgun (WGS) entry which is preliminary data.</text>
</comment>
<keyword evidence="6 9" id="KW-0808">Transferase</keyword>
<dbReference type="FunFam" id="3.30.559.10:FF:000008">
    <property type="entry name" value="Tryptamine hydroxycinnamoyl transferase"/>
    <property type="match status" value="1"/>
</dbReference>
<evidence type="ECO:0000256" key="9">
    <source>
        <dbReference type="RuleBase" id="RU003633"/>
    </source>
</evidence>
<dbReference type="OrthoDB" id="671439at2759"/>
<name>A0A835AAS2_9POAL</name>
<dbReference type="InterPro" id="IPR018088">
    <property type="entry name" value="Chalcone/stilbene_synthase_AS"/>
</dbReference>
<evidence type="ECO:0000256" key="5">
    <source>
        <dbReference type="ARBA" id="ARBA00012975"/>
    </source>
</evidence>
<dbReference type="InterPro" id="IPR023213">
    <property type="entry name" value="CAT-like_dom_sf"/>
</dbReference>
<evidence type="ECO:0000256" key="8">
    <source>
        <dbReference type="ARBA" id="ARBA00023315"/>
    </source>
</evidence>
<dbReference type="EC" id="2.3.1.74" evidence="5"/>
<comment type="function">
    <text evidence="1">The primary product of this enzyme is 4,2',4',6'-tetrahydroxychalcone (also termed naringenin-chalcone or chalcone) which can under specific conditions spontaneously isomerize into naringenin.</text>
</comment>
<evidence type="ECO:0000313" key="12">
    <source>
        <dbReference type="EMBL" id="KAF8654990.1"/>
    </source>
</evidence>
<keyword evidence="13" id="KW-1185">Reference proteome</keyword>
<comment type="pathway">
    <text evidence="2">Secondary metabolite biosynthesis; flavonoid biosynthesis.</text>
</comment>
<dbReference type="FunFam" id="3.40.47.10:FF:000025">
    <property type="entry name" value="Chalcone synthase 2"/>
    <property type="match status" value="1"/>
</dbReference>
<dbReference type="SUPFAM" id="SSF53901">
    <property type="entry name" value="Thiolase-like"/>
    <property type="match status" value="2"/>
</dbReference>
<comment type="similarity">
    <text evidence="4">Belongs to the plant acyltransferase family.</text>
</comment>
<dbReference type="Gene3D" id="3.40.47.10">
    <property type="match status" value="2"/>
</dbReference>
<accession>A0A835AAS2</accession>
<evidence type="ECO:0000259" key="11">
    <source>
        <dbReference type="Pfam" id="PF02797"/>
    </source>
</evidence>
<dbReference type="InterPro" id="IPR001099">
    <property type="entry name" value="Chalcone/stilbene_synt_N"/>
</dbReference>
<dbReference type="GO" id="GO:0030639">
    <property type="term" value="P:polyketide biosynthetic process"/>
    <property type="evidence" value="ECO:0007669"/>
    <property type="project" value="TreeGrafter"/>
</dbReference>
<dbReference type="Proteomes" id="UP000636709">
    <property type="component" value="Unassembled WGS sequence"/>
</dbReference>
<dbReference type="Pfam" id="PF02797">
    <property type="entry name" value="Chal_sti_synt_C"/>
    <property type="match status" value="1"/>
</dbReference>
<dbReference type="InterPro" id="IPR011141">
    <property type="entry name" value="Polyketide_synthase_type-III"/>
</dbReference>
<organism evidence="12 13">
    <name type="scientific">Digitaria exilis</name>
    <dbReference type="NCBI Taxonomy" id="1010633"/>
    <lineage>
        <taxon>Eukaryota</taxon>
        <taxon>Viridiplantae</taxon>
        <taxon>Streptophyta</taxon>
        <taxon>Embryophyta</taxon>
        <taxon>Tracheophyta</taxon>
        <taxon>Spermatophyta</taxon>
        <taxon>Magnoliopsida</taxon>
        <taxon>Liliopsida</taxon>
        <taxon>Poales</taxon>
        <taxon>Poaceae</taxon>
        <taxon>PACMAD clade</taxon>
        <taxon>Panicoideae</taxon>
        <taxon>Panicodae</taxon>
        <taxon>Paniceae</taxon>
        <taxon>Anthephorinae</taxon>
        <taxon>Digitaria</taxon>
    </lineage>
</organism>
<evidence type="ECO:0000256" key="7">
    <source>
        <dbReference type="ARBA" id="ARBA00023241"/>
    </source>
</evidence>
<dbReference type="AlphaFoldDB" id="A0A835AAS2"/>
<dbReference type="FunFam" id="3.40.47.10:FF:000014">
    <property type="entry name" value="Chalcone synthase 1"/>
    <property type="match status" value="1"/>
</dbReference>
<dbReference type="GO" id="GO:0010208">
    <property type="term" value="P:pollen wall assembly"/>
    <property type="evidence" value="ECO:0007669"/>
    <property type="project" value="UniProtKB-ARBA"/>
</dbReference>
<dbReference type="Gene3D" id="3.30.559.10">
    <property type="entry name" value="Chloramphenicol acetyltransferase-like domain"/>
    <property type="match status" value="2"/>
</dbReference>
<keyword evidence="7" id="KW-0284">Flavonoid biosynthesis</keyword>
<evidence type="ECO:0000256" key="3">
    <source>
        <dbReference type="ARBA" id="ARBA00005531"/>
    </source>
</evidence>
<sequence>MEIAIQSSKAVKPAYGCSRSWDTQAMEVVPLTAFDELLNEYMSSIHAFYPPALSNAAMEEGLAKALAEHREWAGKLTADRSTGRRAILLNDAGARFIEATADVALEAVMPLLTPSSAFVQRLHPSSDGAEELMLVQITRFACGSLVVGHTMHHAVGDGFAICQCLLAWGQATRGVAIDPLPVHDRGSFFVPRDPPKVEFEHCGVDLTVRQEEKNPSNNINDDDASNKDVLVTHKLHLSRGFVSDLKSGASAGMPCPYSLMQCLLAHLWRCITMARGLTGDEATRLRICVNGRCRMSRPRVPEGYTGNVLLWAHPETTARELLGCPLGHAAELIRREVARVDDAYFRSFIDFVSSGAVEREGLVSLIDTPEFQDEVYWIQRIPFYDLDFGGGRQFLYMPSYRPVDGLIYVLPSSPFGDGSVEAQVSLPSKVMDAFEDCCYTLAKMAAKVSLEEVRKAHRAEGMATVLAIGTATPANILYQAEYPDYYFRVTKSEHLTKLKQKFKRMCDKSMIRKRHMLLTEEILEQNPSLCAHMAPSLDARHDIVVAEVPKLGRAAAEVALKEWGRPRSQVTHLVFCTYSGVDMPGADYQLTRLLGLRPSVSRLMLYQQGCFAGGTVLRVAKDLAENNRGARVLVVCSEINAIMFRGPSEAHLDSLVGQTLFGDGAAAVIVGADADEPVERPLFQLVLARQSIVPDSEGAIEGHLREAGLTFHLLKDVPGLIAGNIERALEDAFAAIGVSDWNSIFWVVHPGGPAILDKVEATVGLDVTRMRASRHVLSEYGNMSSACVLFILDEMRRRSLEDGCSTTGEGMDWGVLFGFGPGLTMETVVLRSAPITDGPTA</sequence>
<evidence type="ECO:0000256" key="6">
    <source>
        <dbReference type="ARBA" id="ARBA00022679"/>
    </source>
</evidence>
<feature type="domain" description="Chalcone/stilbene synthase C-terminal" evidence="11">
    <location>
        <begin position="684"/>
        <end position="833"/>
    </location>
</feature>
<dbReference type="GO" id="GO:0016210">
    <property type="term" value="F:naringenin-chalcone synthase activity"/>
    <property type="evidence" value="ECO:0007669"/>
    <property type="project" value="UniProtKB-EC"/>
</dbReference>
<comment type="similarity">
    <text evidence="3 9">Belongs to the thiolase-like superfamily. Chalcone/stilbene synthases family.</text>
</comment>
<dbReference type="CDD" id="cd00831">
    <property type="entry name" value="CHS_like"/>
    <property type="match status" value="1"/>
</dbReference>
<evidence type="ECO:0000256" key="1">
    <source>
        <dbReference type="ARBA" id="ARBA00002969"/>
    </source>
</evidence>
<reference evidence="12" key="1">
    <citation type="submission" date="2020-07" db="EMBL/GenBank/DDBJ databases">
        <title>Genome sequence and genetic diversity analysis of an under-domesticated orphan crop, white fonio (Digitaria exilis).</title>
        <authorList>
            <person name="Bennetzen J.L."/>
            <person name="Chen S."/>
            <person name="Ma X."/>
            <person name="Wang X."/>
            <person name="Yssel A.E.J."/>
            <person name="Chaluvadi S.R."/>
            <person name="Johnson M."/>
            <person name="Gangashetty P."/>
            <person name="Hamidou F."/>
            <person name="Sanogo M.D."/>
            <person name="Zwaenepoel A."/>
            <person name="Wallace J."/>
            <person name="Van De Peer Y."/>
            <person name="Van Deynze A."/>
        </authorList>
    </citation>
    <scope>NUCLEOTIDE SEQUENCE</scope>
    <source>
        <tissue evidence="12">Leaves</tissue>
    </source>
</reference>
<dbReference type="InterPro" id="IPR016039">
    <property type="entry name" value="Thiolase-like"/>
</dbReference>
<dbReference type="GO" id="GO:0009813">
    <property type="term" value="P:flavonoid biosynthetic process"/>
    <property type="evidence" value="ECO:0007669"/>
    <property type="project" value="UniProtKB-KW"/>
</dbReference>
<dbReference type="EMBL" id="JACEFO010002604">
    <property type="protein sequence ID" value="KAF8654990.1"/>
    <property type="molecule type" value="Genomic_DNA"/>
</dbReference>
<dbReference type="InterPro" id="IPR012328">
    <property type="entry name" value="Chalcone/stilbene_synt_C"/>
</dbReference>
<keyword evidence="8 9" id="KW-0012">Acyltransferase</keyword>
<evidence type="ECO:0000256" key="4">
    <source>
        <dbReference type="ARBA" id="ARBA00009861"/>
    </source>
</evidence>
<dbReference type="PROSITE" id="PS00441">
    <property type="entry name" value="CHALCONE_SYNTH"/>
    <property type="match status" value="1"/>
</dbReference>
<evidence type="ECO:0000259" key="10">
    <source>
        <dbReference type="Pfam" id="PF00195"/>
    </source>
</evidence>
<feature type="domain" description="Chalcone/stilbene synthase N-terminal" evidence="10">
    <location>
        <begin position="451"/>
        <end position="673"/>
    </location>
</feature>
<evidence type="ECO:0000313" key="13">
    <source>
        <dbReference type="Proteomes" id="UP000636709"/>
    </source>
</evidence>
<dbReference type="Pfam" id="PF00195">
    <property type="entry name" value="Chal_sti_synt_N"/>
    <property type="match status" value="1"/>
</dbReference>
<dbReference type="Pfam" id="PF02458">
    <property type="entry name" value="Transferase"/>
    <property type="match status" value="1"/>
</dbReference>
<dbReference type="PANTHER" id="PTHR11877">
    <property type="entry name" value="HYDROXYMETHYLGLUTARYL-COA SYNTHASE"/>
    <property type="match status" value="1"/>
</dbReference>
<protein>
    <recommendedName>
        <fullName evidence="5">chalcone synthase</fullName>
        <ecNumber evidence="5">2.3.1.74</ecNumber>
    </recommendedName>
</protein>
<proteinExistence type="inferred from homology"/>
<gene>
    <name evidence="12" type="ORF">HU200_061424</name>
</gene>
<evidence type="ECO:0000256" key="2">
    <source>
        <dbReference type="ARBA" id="ARBA00004966"/>
    </source>
</evidence>
<dbReference type="PANTHER" id="PTHR11877:SF14">
    <property type="entry name" value="CHALCONE SYNTHASE"/>
    <property type="match status" value="1"/>
</dbReference>